<dbReference type="SUPFAM" id="SSF116878">
    <property type="entry name" value="TrmE connector domain"/>
    <property type="match status" value="1"/>
</dbReference>
<evidence type="ECO:0000313" key="12">
    <source>
        <dbReference type="Proteomes" id="UP000028702"/>
    </source>
</evidence>
<keyword evidence="2 8" id="KW-0819">tRNA processing</keyword>
<dbReference type="Pfam" id="PF01926">
    <property type="entry name" value="MMR_HSR1"/>
    <property type="match status" value="1"/>
</dbReference>
<comment type="similarity">
    <text evidence="1 8 9">Belongs to the TRAFAC class TrmE-Era-EngA-EngB-Septin-like GTPase superfamily. TrmE GTPase family.</text>
</comment>
<dbReference type="Gene3D" id="1.20.120.430">
    <property type="entry name" value="tRNA modification GTPase MnmE domain 2"/>
    <property type="match status" value="1"/>
</dbReference>
<comment type="subcellular location">
    <subcellularLocation>
        <location evidence="8">Cytoplasm</location>
    </subcellularLocation>
</comment>
<evidence type="ECO:0000313" key="11">
    <source>
        <dbReference type="EMBL" id="GAK43701.1"/>
    </source>
</evidence>
<feature type="binding site" evidence="8">
    <location>
        <begin position="227"/>
        <end position="232"/>
    </location>
    <ligand>
        <name>GTP</name>
        <dbReference type="ChEBI" id="CHEBI:37565"/>
    </ligand>
</feature>
<comment type="subunit">
    <text evidence="8">Homodimer. Heterotetramer of two MnmE and two MnmG subunits.</text>
</comment>
<dbReference type="InterPro" id="IPR005225">
    <property type="entry name" value="Small_GTP-bd"/>
</dbReference>
<reference evidence="11 12" key="1">
    <citation type="submission" date="2014-07" db="EMBL/GenBank/DDBJ databases">
        <title>Tepidicaulis marinum gen. nov., sp. nov., a novel marine bacterium denitrifying nitrate to nitrous oxide strictly under microaerobic conditions.</title>
        <authorList>
            <person name="Takeuchi M."/>
            <person name="Yamagishi T."/>
            <person name="Kamagata Y."/>
            <person name="Oshima K."/>
            <person name="Hattori M."/>
            <person name="Katayama T."/>
            <person name="Hanada S."/>
            <person name="Tamaki H."/>
            <person name="Marumo K."/>
            <person name="Maeda H."/>
            <person name="Nedachi M."/>
            <person name="Iwasaki W."/>
            <person name="Suwa Y."/>
            <person name="Sakata S."/>
        </authorList>
    </citation>
    <scope>NUCLEOTIDE SEQUENCE [LARGE SCALE GENOMIC DNA]</scope>
    <source>
        <strain evidence="11 12">MA2</strain>
    </source>
</reference>
<evidence type="ECO:0000256" key="4">
    <source>
        <dbReference type="ARBA" id="ARBA00022801"/>
    </source>
</evidence>
<evidence type="ECO:0000256" key="8">
    <source>
        <dbReference type="HAMAP-Rule" id="MF_00379"/>
    </source>
</evidence>
<dbReference type="RefSeq" id="WP_045441823.1">
    <property type="nucleotide sequence ID" value="NZ_BBIO01000001.1"/>
</dbReference>
<dbReference type="Pfam" id="PF12631">
    <property type="entry name" value="MnmE_helical"/>
    <property type="match status" value="1"/>
</dbReference>
<dbReference type="HAMAP" id="MF_00379">
    <property type="entry name" value="GTPase_MnmE"/>
    <property type="match status" value="1"/>
</dbReference>
<keyword evidence="8" id="KW-0479">Metal-binding</keyword>
<evidence type="ECO:0000256" key="3">
    <source>
        <dbReference type="ARBA" id="ARBA00022741"/>
    </source>
</evidence>
<dbReference type="CDD" id="cd04164">
    <property type="entry name" value="trmE"/>
    <property type="match status" value="1"/>
</dbReference>
<feature type="binding site" evidence="8">
    <location>
        <position position="79"/>
    </location>
    <ligand>
        <name>(6S)-5-formyl-5,6,7,8-tetrahydrofolate</name>
        <dbReference type="ChEBI" id="CHEBI:57457"/>
    </ligand>
</feature>
<dbReference type="InterPro" id="IPR025867">
    <property type="entry name" value="MnmE_helical"/>
</dbReference>
<keyword evidence="7 8" id="KW-0342">GTP-binding</keyword>
<dbReference type="EC" id="3.6.-.-" evidence="8"/>
<dbReference type="PANTHER" id="PTHR42714">
    <property type="entry name" value="TRNA MODIFICATION GTPASE GTPBP3"/>
    <property type="match status" value="1"/>
</dbReference>
<comment type="caution">
    <text evidence="8">Lacks conserved residue(s) required for the propagation of feature annotation.</text>
</comment>
<evidence type="ECO:0000259" key="10">
    <source>
        <dbReference type="PROSITE" id="PS51709"/>
    </source>
</evidence>
<comment type="cofactor">
    <cofactor evidence="8">
        <name>K(+)</name>
        <dbReference type="ChEBI" id="CHEBI:29103"/>
    </cofactor>
    <text evidence="8">Binds 1 potassium ion per subunit.</text>
</comment>
<dbReference type="NCBIfam" id="NF003661">
    <property type="entry name" value="PRK05291.1-3"/>
    <property type="match status" value="1"/>
</dbReference>
<dbReference type="SUPFAM" id="SSF52540">
    <property type="entry name" value="P-loop containing nucleoside triphosphate hydrolases"/>
    <property type="match status" value="1"/>
</dbReference>
<dbReference type="PANTHER" id="PTHR42714:SF2">
    <property type="entry name" value="TRNA MODIFICATION GTPASE GTPBP3, MITOCHONDRIAL"/>
    <property type="match status" value="1"/>
</dbReference>
<feature type="binding site" evidence="8">
    <location>
        <position position="20"/>
    </location>
    <ligand>
        <name>(6S)-5-formyl-5,6,7,8-tetrahydrofolate</name>
        <dbReference type="ChEBI" id="CHEBI:57457"/>
    </ligand>
</feature>
<name>A0A081B6N3_9HYPH</name>
<feature type="domain" description="TrmE-type G" evidence="10">
    <location>
        <begin position="217"/>
        <end position="374"/>
    </location>
</feature>
<keyword evidence="12" id="KW-1185">Reference proteome</keyword>
<dbReference type="InterPro" id="IPR031168">
    <property type="entry name" value="G_TrmE"/>
</dbReference>
<dbReference type="GO" id="GO:0003924">
    <property type="term" value="F:GTPase activity"/>
    <property type="evidence" value="ECO:0007669"/>
    <property type="project" value="UniProtKB-UniRule"/>
</dbReference>
<keyword evidence="4 8" id="KW-0378">Hydrolase</keyword>
<feature type="binding site" evidence="8">
    <location>
        <position position="451"/>
    </location>
    <ligand>
        <name>(6S)-5-formyl-5,6,7,8-tetrahydrofolate</name>
        <dbReference type="ChEBI" id="CHEBI:57457"/>
    </ligand>
</feature>
<dbReference type="InterPro" id="IPR018948">
    <property type="entry name" value="GTP-bd_TrmE_N"/>
</dbReference>
<dbReference type="NCBIfam" id="TIGR00231">
    <property type="entry name" value="small_GTP"/>
    <property type="match status" value="1"/>
</dbReference>
<proteinExistence type="inferred from homology"/>
<evidence type="ECO:0000256" key="2">
    <source>
        <dbReference type="ARBA" id="ARBA00022694"/>
    </source>
</evidence>
<evidence type="ECO:0000256" key="5">
    <source>
        <dbReference type="ARBA" id="ARBA00022842"/>
    </source>
</evidence>
<dbReference type="EMBL" id="BBIO01000001">
    <property type="protein sequence ID" value="GAK43701.1"/>
    <property type="molecule type" value="Genomic_DNA"/>
</dbReference>
<dbReference type="Gene3D" id="3.30.1360.120">
    <property type="entry name" value="Probable tRNA modification gtpase trme, domain 1"/>
    <property type="match status" value="1"/>
</dbReference>
<gene>
    <name evidence="8" type="primary">mnmE</name>
    <name evidence="8" type="synonym">trmE</name>
    <name evidence="11" type="ORF">M2A_0200</name>
</gene>
<dbReference type="Pfam" id="PF10396">
    <property type="entry name" value="TrmE_N"/>
    <property type="match status" value="1"/>
</dbReference>
<feature type="binding site" evidence="8">
    <location>
        <position position="119"/>
    </location>
    <ligand>
        <name>(6S)-5-formyl-5,6,7,8-tetrahydrofolate</name>
        <dbReference type="ChEBI" id="CHEBI:57457"/>
    </ligand>
</feature>
<feature type="binding site" evidence="8">
    <location>
        <position position="252"/>
    </location>
    <ligand>
        <name>Mg(2+)</name>
        <dbReference type="ChEBI" id="CHEBI:18420"/>
    </ligand>
</feature>
<sequence>METIFALSTPPGKGGVAVIRISGPGAGAAIEKLSGREPGAPRQAVLRRLRDPATGAWLDEALVLFFKSPASFTGEDVAELHVHGGRAVVEAVLGALTRLPGLAPAERGAFTRRAFENGRLDLTEVEGLADLIDAETAGQREQALRQMTGALKEKAEDWRARLIAMSAYVEADIDFGEEEGDVGAGLGASILPGLGALKSEIEAVLADGYRGELVRRGLEIAIVGPPNAGKSSLLNWLCGREAAIVSEEAGTTRDVIEARMELAGLPVTMADTAGLREAENAVEAEGVRRALARAETADFRIVMAAVNPEGHEILGSFEEATPDDVCVLNKSDYLDSAPEQVPVAGLCGREFLPISVKKGQGLEELAALIEQKVRCLAPSMDNPVISRERHRIALQECVAGLAGAERWLAEDDVVLGGEELRQALRALGRLTGRVDVEELLDVVFRDFCIGK</sequence>
<comment type="caution">
    <text evidence="11">The sequence shown here is derived from an EMBL/GenBank/DDBJ whole genome shotgun (WGS) entry which is preliminary data.</text>
</comment>
<dbReference type="GO" id="GO:0046872">
    <property type="term" value="F:metal ion binding"/>
    <property type="evidence" value="ECO:0007669"/>
    <property type="project" value="UniProtKB-KW"/>
</dbReference>
<dbReference type="Proteomes" id="UP000028702">
    <property type="component" value="Unassembled WGS sequence"/>
</dbReference>
<keyword evidence="6 8" id="KW-0630">Potassium</keyword>
<dbReference type="FunFam" id="3.30.1360.120:FF:000007">
    <property type="entry name" value="tRNA modification GTPase GTPBP3, mitochondrial"/>
    <property type="match status" value="1"/>
</dbReference>
<feature type="binding site" evidence="8">
    <location>
        <begin position="246"/>
        <end position="252"/>
    </location>
    <ligand>
        <name>GTP</name>
        <dbReference type="ChEBI" id="CHEBI:37565"/>
    </ligand>
</feature>
<evidence type="ECO:0000256" key="7">
    <source>
        <dbReference type="ARBA" id="ARBA00023134"/>
    </source>
</evidence>
<dbReference type="STRING" id="1333998.M2A_0200"/>
<evidence type="ECO:0000256" key="6">
    <source>
        <dbReference type="ARBA" id="ARBA00022958"/>
    </source>
</evidence>
<dbReference type="InterPro" id="IPR027368">
    <property type="entry name" value="MnmE_dom2"/>
</dbReference>
<dbReference type="GO" id="GO:0002098">
    <property type="term" value="P:tRNA wobble uridine modification"/>
    <property type="evidence" value="ECO:0007669"/>
    <property type="project" value="TreeGrafter"/>
</dbReference>
<feature type="binding site" evidence="8">
    <location>
        <position position="231"/>
    </location>
    <ligand>
        <name>Mg(2+)</name>
        <dbReference type="ChEBI" id="CHEBI:18420"/>
    </ligand>
</feature>
<dbReference type="eggNOG" id="COG0486">
    <property type="taxonomic scope" value="Bacteria"/>
</dbReference>
<dbReference type="InterPro" id="IPR027266">
    <property type="entry name" value="TrmE/GcvT-like"/>
</dbReference>
<evidence type="ECO:0000256" key="9">
    <source>
        <dbReference type="RuleBase" id="RU003313"/>
    </source>
</evidence>
<dbReference type="Gene3D" id="3.40.50.300">
    <property type="entry name" value="P-loop containing nucleotide triphosphate hydrolases"/>
    <property type="match status" value="1"/>
</dbReference>
<comment type="function">
    <text evidence="8">Exhibits a very high intrinsic GTPase hydrolysis rate. Involved in the addition of a carboxymethylaminomethyl (cmnm) group at the wobble position (U34) of certain tRNAs, forming tRNA-cmnm(5)s(2)U34.</text>
</comment>
<dbReference type="NCBIfam" id="TIGR00450">
    <property type="entry name" value="mnmE_trmE_thdF"/>
    <property type="match status" value="1"/>
</dbReference>
<feature type="binding site" evidence="8">
    <location>
        <begin position="271"/>
        <end position="274"/>
    </location>
    <ligand>
        <name>GTP</name>
        <dbReference type="ChEBI" id="CHEBI:37565"/>
    </ligand>
</feature>
<dbReference type="InterPro" id="IPR004520">
    <property type="entry name" value="GTPase_MnmE"/>
</dbReference>
<evidence type="ECO:0000256" key="1">
    <source>
        <dbReference type="ARBA" id="ARBA00011043"/>
    </source>
</evidence>
<dbReference type="GO" id="GO:0030488">
    <property type="term" value="P:tRNA methylation"/>
    <property type="evidence" value="ECO:0007669"/>
    <property type="project" value="TreeGrafter"/>
</dbReference>
<dbReference type="PROSITE" id="PS51709">
    <property type="entry name" value="G_TRME"/>
    <property type="match status" value="1"/>
</dbReference>
<organism evidence="11 12">
    <name type="scientific">Tepidicaulis marinus</name>
    <dbReference type="NCBI Taxonomy" id="1333998"/>
    <lineage>
        <taxon>Bacteria</taxon>
        <taxon>Pseudomonadati</taxon>
        <taxon>Pseudomonadota</taxon>
        <taxon>Alphaproteobacteria</taxon>
        <taxon>Hyphomicrobiales</taxon>
        <taxon>Parvibaculaceae</taxon>
        <taxon>Tepidicaulis</taxon>
    </lineage>
</organism>
<keyword evidence="5 8" id="KW-0460">Magnesium</keyword>
<dbReference type="GO" id="GO:0005525">
    <property type="term" value="F:GTP binding"/>
    <property type="evidence" value="ECO:0007669"/>
    <property type="project" value="UniProtKB-UniRule"/>
</dbReference>
<keyword evidence="3 8" id="KW-0547">Nucleotide-binding</keyword>
<dbReference type="AlphaFoldDB" id="A0A081B6N3"/>
<accession>A0A081B6N3</accession>
<dbReference type="GO" id="GO:0005737">
    <property type="term" value="C:cytoplasm"/>
    <property type="evidence" value="ECO:0007669"/>
    <property type="project" value="UniProtKB-SubCell"/>
</dbReference>
<keyword evidence="8" id="KW-0963">Cytoplasm</keyword>
<dbReference type="CDD" id="cd14858">
    <property type="entry name" value="TrmE_N"/>
    <property type="match status" value="1"/>
</dbReference>
<protein>
    <recommendedName>
        <fullName evidence="8">tRNA modification GTPase MnmE</fullName>
        <ecNumber evidence="8">3.6.-.-</ecNumber>
    </recommendedName>
</protein>
<dbReference type="InterPro" id="IPR006073">
    <property type="entry name" value="GTP-bd"/>
</dbReference>
<dbReference type="InterPro" id="IPR027417">
    <property type="entry name" value="P-loop_NTPase"/>
</dbReference>